<accession>A0AAN4Z8C7</accession>
<proteinExistence type="predicted"/>
<keyword evidence="3" id="KW-1133">Transmembrane helix</keyword>
<keyword evidence="5" id="KW-1185">Reference proteome</keyword>
<evidence type="ECO:0000256" key="3">
    <source>
        <dbReference type="SAM" id="Phobius"/>
    </source>
</evidence>
<dbReference type="Gene3D" id="3.40.50.150">
    <property type="entry name" value="Vaccinia Virus protein VP39"/>
    <property type="match status" value="1"/>
</dbReference>
<dbReference type="EMBL" id="BTRK01000001">
    <property type="protein sequence ID" value="GMR33177.1"/>
    <property type="molecule type" value="Genomic_DNA"/>
</dbReference>
<name>A0AAN4Z8C7_9BILA</name>
<sequence length="394" mass="45318">KRMGIPRQRRRMETSTMRGVEEKGKSTTSSGWKKCLNPRGGRHLVFVLAAVIIVVYYIGFYNPQQLKWRIDENRRSKVVEEPKVSQKTQLAVLRNLTERRVHLLHSFCDSFGECFNVEQRYWTVGGKLMAQRMIAIRANSNLVLTMAQMITPNVLSPSFLDPMHWRINQTLIVSVYNALQAAAGFMFGSLSLSDRSARPQRVLQIGLGGGATTNFLALMPIRLSIDVVELEPTVYEVAKKFFELTDDERVRVHIEDGVKYLERAEKNKSVYDSLLLDACTNDVRETVLCPSAVFREKDVIENMSKVIGSSGVLSVNVFTSRDQAFQQEKIEGLYSKYFKKCFSLRFTLEQKMLYCSNRDDFNWKENKLAILDNLEDFDYSMRTNLRRLISSLNN</sequence>
<evidence type="ECO:0000256" key="2">
    <source>
        <dbReference type="SAM" id="MobiDB-lite"/>
    </source>
</evidence>
<dbReference type="InterPro" id="IPR029063">
    <property type="entry name" value="SAM-dependent_MTases_sf"/>
</dbReference>
<dbReference type="PANTHER" id="PTHR43317:SF1">
    <property type="entry name" value="THERMOSPERMINE SYNTHASE ACAULIS5"/>
    <property type="match status" value="1"/>
</dbReference>
<protein>
    <recommendedName>
        <fullName evidence="6">Methyltransferase</fullName>
    </recommendedName>
</protein>
<feature type="compositionally biased region" description="Basic residues" evidence="2">
    <location>
        <begin position="1"/>
        <end position="10"/>
    </location>
</feature>
<feature type="transmembrane region" description="Helical" evidence="3">
    <location>
        <begin position="43"/>
        <end position="61"/>
    </location>
</feature>
<keyword evidence="1" id="KW-0620">Polyamine biosynthesis</keyword>
<reference evidence="5" key="1">
    <citation type="submission" date="2022-10" db="EMBL/GenBank/DDBJ databases">
        <title>Genome assembly of Pristionchus species.</title>
        <authorList>
            <person name="Yoshida K."/>
            <person name="Sommer R.J."/>
        </authorList>
    </citation>
    <scope>NUCLEOTIDE SEQUENCE [LARGE SCALE GENOMIC DNA]</scope>
    <source>
        <strain evidence="5">RS5460</strain>
    </source>
</reference>
<keyword evidence="3" id="KW-0812">Transmembrane</keyword>
<evidence type="ECO:0000256" key="1">
    <source>
        <dbReference type="ARBA" id="ARBA00023115"/>
    </source>
</evidence>
<keyword evidence="3" id="KW-0472">Membrane</keyword>
<feature type="region of interest" description="Disordered" evidence="2">
    <location>
        <begin position="1"/>
        <end position="32"/>
    </location>
</feature>
<dbReference type="Proteomes" id="UP001328107">
    <property type="component" value="Unassembled WGS sequence"/>
</dbReference>
<evidence type="ECO:0000313" key="4">
    <source>
        <dbReference type="EMBL" id="GMR33177.1"/>
    </source>
</evidence>
<evidence type="ECO:0008006" key="6">
    <source>
        <dbReference type="Google" id="ProtNLM"/>
    </source>
</evidence>
<gene>
    <name evidence="4" type="ORF">PMAYCL1PPCAC_03372</name>
</gene>
<evidence type="ECO:0000313" key="5">
    <source>
        <dbReference type="Proteomes" id="UP001328107"/>
    </source>
</evidence>
<dbReference type="GO" id="GO:0006596">
    <property type="term" value="P:polyamine biosynthetic process"/>
    <property type="evidence" value="ECO:0007669"/>
    <property type="project" value="UniProtKB-KW"/>
</dbReference>
<dbReference type="PANTHER" id="PTHR43317">
    <property type="entry name" value="THERMOSPERMINE SYNTHASE ACAULIS5"/>
    <property type="match status" value="1"/>
</dbReference>
<comment type="caution">
    <text evidence="4">The sequence shown here is derived from an EMBL/GenBank/DDBJ whole genome shotgun (WGS) entry which is preliminary data.</text>
</comment>
<dbReference type="Pfam" id="PF01564">
    <property type="entry name" value="Spermine_synth"/>
    <property type="match status" value="1"/>
</dbReference>
<dbReference type="SUPFAM" id="SSF53335">
    <property type="entry name" value="S-adenosyl-L-methionine-dependent methyltransferases"/>
    <property type="match status" value="1"/>
</dbReference>
<organism evidence="4 5">
    <name type="scientific">Pristionchus mayeri</name>
    <dbReference type="NCBI Taxonomy" id="1317129"/>
    <lineage>
        <taxon>Eukaryota</taxon>
        <taxon>Metazoa</taxon>
        <taxon>Ecdysozoa</taxon>
        <taxon>Nematoda</taxon>
        <taxon>Chromadorea</taxon>
        <taxon>Rhabditida</taxon>
        <taxon>Rhabditina</taxon>
        <taxon>Diplogasteromorpha</taxon>
        <taxon>Diplogasteroidea</taxon>
        <taxon>Neodiplogasteridae</taxon>
        <taxon>Pristionchus</taxon>
    </lineage>
</organism>
<feature type="non-terminal residue" evidence="4">
    <location>
        <position position="1"/>
    </location>
</feature>
<dbReference type="AlphaFoldDB" id="A0AAN4Z8C7"/>